<feature type="region of interest" description="Disordered" evidence="8">
    <location>
        <begin position="72"/>
        <end position="114"/>
    </location>
</feature>
<feature type="compositionally biased region" description="Low complexity" evidence="8">
    <location>
        <begin position="304"/>
        <end position="328"/>
    </location>
</feature>
<keyword evidence="5 9" id="KW-0812">Transmembrane</keyword>
<keyword evidence="10" id="KW-0808">Transferase</keyword>
<reference evidence="10" key="1">
    <citation type="journal article" date="2023" name="Mol. Phylogenet. Evol.">
        <title>Genome-scale phylogeny and comparative genomics of the fungal order Sordariales.</title>
        <authorList>
            <person name="Hensen N."/>
            <person name="Bonometti L."/>
            <person name="Westerberg I."/>
            <person name="Brannstrom I.O."/>
            <person name="Guillou S."/>
            <person name="Cros-Aarteil S."/>
            <person name="Calhoun S."/>
            <person name="Haridas S."/>
            <person name="Kuo A."/>
            <person name="Mondo S."/>
            <person name="Pangilinan J."/>
            <person name="Riley R."/>
            <person name="LaButti K."/>
            <person name="Andreopoulos B."/>
            <person name="Lipzen A."/>
            <person name="Chen C."/>
            <person name="Yan M."/>
            <person name="Daum C."/>
            <person name="Ng V."/>
            <person name="Clum A."/>
            <person name="Steindorff A."/>
            <person name="Ohm R.A."/>
            <person name="Martin F."/>
            <person name="Silar P."/>
            <person name="Natvig D.O."/>
            <person name="Lalanne C."/>
            <person name="Gautier V."/>
            <person name="Ament-Velasquez S.L."/>
            <person name="Kruys A."/>
            <person name="Hutchinson M.I."/>
            <person name="Powell A.J."/>
            <person name="Barry K."/>
            <person name="Miller A.N."/>
            <person name="Grigoriev I.V."/>
            <person name="Debuchy R."/>
            <person name="Gladieux P."/>
            <person name="Hiltunen Thoren M."/>
            <person name="Johannesson H."/>
        </authorList>
    </citation>
    <scope>NUCLEOTIDE SEQUENCE</scope>
    <source>
        <strain evidence="10">CBS 958.72</strain>
    </source>
</reference>
<evidence type="ECO:0000256" key="7">
    <source>
        <dbReference type="ARBA" id="ARBA00023136"/>
    </source>
</evidence>
<dbReference type="GO" id="GO:0000506">
    <property type="term" value="C:glycosylphosphatidylinositol-N-acetylglucosaminyltransferase (GPI-GnT) complex"/>
    <property type="evidence" value="ECO:0007669"/>
    <property type="project" value="TreeGrafter"/>
</dbReference>
<evidence type="ECO:0000256" key="2">
    <source>
        <dbReference type="ARBA" id="ARBA00004687"/>
    </source>
</evidence>
<evidence type="ECO:0000256" key="8">
    <source>
        <dbReference type="SAM" id="MobiDB-lite"/>
    </source>
</evidence>
<protein>
    <submittedName>
        <fullName evidence="10">Phosphatidylinositol N-acetylglucosaminyltransferase-domain-containing protein</fullName>
    </submittedName>
</protein>
<feature type="transmembrane region" description="Helical" evidence="9">
    <location>
        <begin position="443"/>
        <end position="460"/>
    </location>
</feature>
<dbReference type="EMBL" id="JAULSN010000007">
    <property type="protein sequence ID" value="KAK3367044.1"/>
    <property type="molecule type" value="Genomic_DNA"/>
</dbReference>
<reference evidence="10" key="2">
    <citation type="submission" date="2023-06" db="EMBL/GenBank/DDBJ databases">
        <authorList>
            <consortium name="Lawrence Berkeley National Laboratory"/>
            <person name="Haridas S."/>
            <person name="Hensen N."/>
            <person name="Bonometti L."/>
            <person name="Westerberg I."/>
            <person name="Brannstrom I.O."/>
            <person name="Guillou S."/>
            <person name="Cros-Aarteil S."/>
            <person name="Calhoun S."/>
            <person name="Kuo A."/>
            <person name="Mondo S."/>
            <person name="Pangilinan J."/>
            <person name="Riley R."/>
            <person name="Labutti K."/>
            <person name="Andreopoulos B."/>
            <person name="Lipzen A."/>
            <person name="Chen C."/>
            <person name="Yanf M."/>
            <person name="Daum C."/>
            <person name="Ng V."/>
            <person name="Clum A."/>
            <person name="Steindorff A."/>
            <person name="Ohm R."/>
            <person name="Martin F."/>
            <person name="Silar P."/>
            <person name="Natvig D."/>
            <person name="Lalanne C."/>
            <person name="Gautier V."/>
            <person name="Ament-Velasquez S.L."/>
            <person name="Kruys A."/>
            <person name="Hutchinson M.I."/>
            <person name="Powell A.J."/>
            <person name="Barry K."/>
            <person name="Miller A.N."/>
            <person name="Grigoriev I.V."/>
            <person name="Debuchy R."/>
            <person name="Gladieux P."/>
            <person name="Thoren M.H."/>
            <person name="Johannesson H."/>
        </authorList>
    </citation>
    <scope>NUCLEOTIDE SEQUENCE</scope>
    <source>
        <strain evidence="10">CBS 958.72</strain>
    </source>
</reference>
<comment type="subcellular location">
    <subcellularLocation>
        <location evidence="1">Membrane</location>
        <topology evidence="1">Multi-pass membrane protein</topology>
    </subcellularLocation>
</comment>
<keyword evidence="6 9" id="KW-1133">Transmembrane helix</keyword>
<evidence type="ECO:0000256" key="6">
    <source>
        <dbReference type="ARBA" id="ARBA00022989"/>
    </source>
</evidence>
<keyword evidence="4" id="KW-0337">GPI-anchor biosynthesis</keyword>
<feature type="transmembrane region" description="Helical" evidence="9">
    <location>
        <begin position="389"/>
        <end position="406"/>
    </location>
</feature>
<comment type="similarity">
    <text evidence="3">Belongs to the PIGC family.</text>
</comment>
<dbReference type="AlphaFoldDB" id="A0AAE0JZ33"/>
<evidence type="ECO:0000313" key="11">
    <source>
        <dbReference type="Proteomes" id="UP001287356"/>
    </source>
</evidence>
<dbReference type="Proteomes" id="UP001287356">
    <property type="component" value="Unassembled WGS sequence"/>
</dbReference>
<gene>
    <name evidence="10" type="ORF">B0T24DRAFT_379161</name>
</gene>
<feature type="transmembrane region" description="Helical" evidence="9">
    <location>
        <begin position="187"/>
        <end position="208"/>
    </location>
</feature>
<feature type="transmembrane region" description="Helical" evidence="9">
    <location>
        <begin position="353"/>
        <end position="377"/>
    </location>
</feature>
<dbReference type="PANTHER" id="PTHR12982:SF0">
    <property type="entry name" value="PHOSPHATIDYLINOSITOL N-ACETYLGLUCOSAMINYLTRANSFERASE SUBUNIT C"/>
    <property type="match status" value="1"/>
</dbReference>
<dbReference type="Pfam" id="PF06432">
    <property type="entry name" value="GPI2"/>
    <property type="match status" value="1"/>
</dbReference>
<feature type="transmembrane region" description="Helical" evidence="9">
    <location>
        <begin position="153"/>
        <end position="181"/>
    </location>
</feature>
<evidence type="ECO:0000256" key="9">
    <source>
        <dbReference type="SAM" id="Phobius"/>
    </source>
</evidence>
<dbReference type="PANTHER" id="PTHR12982">
    <property type="entry name" value="PHOSPHATIDYLINOSITOL GLYCAN, CLASS C"/>
    <property type="match status" value="1"/>
</dbReference>
<dbReference type="GO" id="GO:0006506">
    <property type="term" value="P:GPI anchor biosynthetic process"/>
    <property type="evidence" value="ECO:0007669"/>
    <property type="project" value="UniProtKB-KW"/>
</dbReference>
<name>A0AAE0JZ33_9PEZI</name>
<feature type="compositionally biased region" description="Basic residues" evidence="8">
    <location>
        <begin position="98"/>
        <end position="114"/>
    </location>
</feature>
<proteinExistence type="inferred from homology"/>
<feature type="transmembrane region" description="Helical" evidence="9">
    <location>
        <begin position="472"/>
        <end position="491"/>
    </location>
</feature>
<dbReference type="InterPro" id="IPR009450">
    <property type="entry name" value="Plno_GlcNAc_GPI2"/>
</dbReference>
<feature type="region of interest" description="Disordered" evidence="8">
    <location>
        <begin position="292"/>
        <end position="348"/>
    </location>
</feature>
<comment type="caution">
    <text evidence="10">The sequence shown here is derived from an EMBL/GenBank/DDBJ whole genome shotgun (WGS) entry which is preliminary data.</text>
</comment>
<evidence type="ECO:0000256" key="4">
    <source>
        <dbReference type="ARBA" id="ARBA00022502"/>
    </source>
</evidence>
<keyword evidence="7 9" id="KW-0472">Membrane</keyword>
<feature type="region of interest" description="Disordered" evidence="8">
    <location>
        <begin position="219"/>
        <end position="254"/>
    </location>
</feature>
<comment type="pathway">
    <text evidence="2">Glycolipid biosynthesis; glycosylphosphatidylinositol-anchor biosynthesis.</text>
</comment>
<evidence type="ECO:0000256" key="3">
    <source>
        <dbReference type="ARBA" id="ARBA00008321"/>
    </source>
</evidence>
<evidence type="ECO:0000256" key="1">
    <source>
        <dbReference type="ARBA" id="ARBA00004141"/>
    </source>
</evidence>
<evidence type="ECO:0000313" key="10">
    <source>
        <dbReference type="EMBL" id="KAK3367044.1"/>
    </source>
</evidence>
<dbReference type="GO" id="GO:0016757">
    <property type="term" value="F:glycosyltransferase activity"/>
    <property type="evidence" value="ECO:0007669"/>
    <property type="project" value="UniProtKB-KW"/>
</dbReference>
<evidence type="ECO:0000256" key="5">
    <source>
        <dbReference type="ARBA" id="ARBA00022692"/>
    </source>
</evidence>
<keyword evidence="11" id="KW-1185">Reference proteome</keyword>
<sequence>MAPPSGLHQSAIPTDFETLPLPLPLPLPGLIRSSTAPVTSNNSITSAAAAAASSRRPDPSSRLLVPGDALVSASASPPRRLGGGFESGGNGSGNESRPRRHRQHKDASRSRSRRRKRFQKLLWVKQSYPDNYTDQATFLENLQRNPRVQPYDFWPLIADSTVILQHVCSVIIFVVCFVGIFQERVSPVSVVGWGSFATFIGWLLWDWWVTQEESHRDSADGAISRVGSMRGPPAFRTRRHDTGGPGLPAALGVSTTSISSTSNFPSAASSTSNLLQPAAHLGQYGGSSTTSVGGLLSPGHAHSKSASSVHSAASQTSLTGSAAGVSRSGTGGGETTRGASRFRDDSPSRGGRVYLRVGTIKSAMLIYFTLLGLSPILKSLTRSTSSDSIWAISFWLLAINIFFFDYSGTWVGVHKVSVASLSTNAALMASTVLASRLPSTGQVFSLTLFSIEVFGLFPVFRRYARHRSWRYHVALTVLLVLGAGAGVGMILGDERGWPWKKGLLGMVVACLISAVAMGGCSWWLIGLQKYKNEIYGPWDPARPIIISRRHWDDE</sequence>
<feature type="transmembrane region" description="Helical" evidence="9">
    <location>
        <begin position="503"/>
        <end position="525"/>
    </location>
</feature>
<feature type="compositionally biased region" description="Gly residues" evidence="8">
    <location>
        <begin position="81"/>
        <end position="92"/>
    </location>
</feature>
<accession>A0AAE0JZ33</accession>
<organism evidence="10 11">
    <name type="scientific">Lasiosphaeria ovina</name>
    <dbReference type="NCBI Taxonomy" id="92902"/>
    <lineage>
        <taxon>Eukaryota</taxon>
        <taxon>Fungi</taxon>
        <taxon>Dikarya</taxon>
        <taxon>Ascomycota</taxon>
        <taxon>Pezizomycotina</taxon>
        <taxon>Sordariomycetes</taxon>
        <taxon>Sordariomycetidae</taxon>
        <taxon>Sordariales</taxon>
        <taxon>Lasiosphaeriaceae</taxon>
        <taxon>Lasiosphaeria</taxon>
    </lineage>
</organism>
<keyword evidence="10" id="KW-0328">Glycosyltransferase</keyword>